<dbReference type="EMBL" id="JWZX01002236">
    <property type="protein sequence ID" value="KOO30395.1"/>
    <property type="molecule type" value="Genomic_DNA"/>
</dbReference>
<dbReference type="PANTHER" id="PTHR41339">
    <property type="entry name" value="LIPL48"/>
    <property type="match status" value="1"/>
</dbReference>
<dbReference type="Pfam" id="PF12777">
    <property type="entry name" value="MT"/>
    <property type="match status" value="1"/>
</dbReference>
<evidence type="ECO:0000259" key="3">
    <source>
        <dbReference type="Pfam" id="PF12777"/>
    </source>
</evidence>
<dbReference type="Proteomes" id="UP000037460">
    <property type="component" value="Unassembled WGS sequence"/>
</dbReference>
<gene>
    <name evidence="4" type="ORF">Ctob_012545</name>
</gene>
<reference evidence="5" key="1">
    <citation type="journal article" date="2015" name="PLoS Genet.">
        <title>Genome Sequence and Transcriptome Analyses of Chrysochromulina tobin: Metabolic Tools for Enhanced Algal Fitness in the Prominent Order Prymnesiales (Haptophyceae).</title>
        <authorList>
            <person name="Hovde B.T."/>
            <person name="Deodato C.R."/>
            <person name="Hunsperger H.M."/>
            <person name="Ryken S.A."/>
            <person name="Yost W."/>
            <person name="Jha R.K."/>
            <person name="Patterson J."/>
            <person name="Monnat R.J. Jr."/>
            <person name="Barlow S.B."/>
            <person name="Starkenburg S.R."/>
            <person name="Cattolico R.A."/>
        </authorList>
    </citation>
    <scope>NUCLEOTIDE SEQUENCE</scope>
    <source>
        <strain evidence="5">CCMP291</strain>
    </source>
</reference>
<keyword evidence="4" id="KW-0449">Lipoprotein</keyword>
<evidence type="ECO:0000313" key="5">
    <source>
        <dbReference type="Proteomes" id="UP000037460"/>
    </source>
</evidence>
<dbReference type="PANTHER" id="PTHR41339:SF1">
    <property type="entry name" value="SECRETED PROTEIN"/>
    <property type="match status" value="1"/>
</dbReference>
<feature type="signal peptide" evidence="2">
    <location>
        <begin position="1"/>
        <end position="18"/>
    </location>
</feature>
<accession>A0A0M0JV26</accession>
<feature type="region of interest" description="Disordered" evidence="1">
    <location>
        <begin position="591"/>
        <end position="614"/>
    </location>
</feature>
<proteinExistence type="predicted"/>
<dbReference type="Gene3D" id="1.20.920.20">
    <property type="match status" value="1"/>
</dbReference>
<keyword evidence="5" id="KW-1185">Reference proteome</keyword>
<keyword evidence="2" id="KW-0732">Signal</keyword>
<dbReference type="InterPro" id="IPR024743">
    <property type="entry name" value="Dynein_HC_stalk"/>
</dbReference>
<protein>
    <submittedName>
        <fullName evidence="4">Outer membrane lipoprotein</fullName>
    </submittedName>
</protein>
<dbReference type="AlphaFoldDB" id="A0A0M0JV26"/>
<organism evidence="4 5">
    <name type="scientific">Chrysochromulina tobinii</name>
    <dbReference type="NCBI Taxonomy" id="1460289"/>
    <lineage>
        <taxon>Eukaryota</taxon>
        <taxon>Haptista</taxon>
        <taxon>Haptophyta</taxon>
        <taxon>Prymnesiophyceae</taxon>
        <taxon>Prymnesiales</taxon>
        <taxon>Chrysochromulinaceae</taxon>
        <taxon>Chrysochromulina</taxon>
    </lineage>
</organism>
<feature type="domain" description="Dynein heavy chain coiled coil stalk" evidence="3">
    <location>
        <begin position="363"/>
        <end position="410"/>
    </location>
</feature>
<name>A0A0M0JV26_9EUKA</name>
<evidence type="ECO:0000256" key="2">
    <source>
        <dbReference type="SAM" id="SignalP"/>
    </source>
</evidence>
<evidence type="ECO:0000256" key="1">
    <source>
        <dbReference type="SAM" id="MobiDB-lite"/>
    </source>
</evidence>
<dbReference type="OrthoDB" id="428748at2759"/>
<feature type="chain" id="PRO_5005602112" evidence="2">
    <location>
        <begin position="19"/>
        <end position="614"/>
    </location>
</feature>
<comment type="caution">
    <text evidence="4">The sequence shown here is derived from an EMBL/GenBank/DDBJ whole genome shotgun (WGS) entry which is preliminary data.</text>
</comment>
<evidence type="ECO:0000313" key="4">
    <source>
        <dbReference type="EMBL" id="KOO30395.1"/>
    </source>
</evidence>
<sequence>MMRTTLFALSVATARAQAFEDMIHISGNINSQTWFAAYKYVLTDQVFVTSGTTLTVEPGTTIFASPASLSGVAPALIVEKVGLISAPGSSIAPITFTAFHPTESSSSSVSTDSTSADTVLETCGTWGGLILLGSAPTNVPTSSQIEGIIAKTYGDANPTEPSGPMQYVRLWHGGAVVGANNEINGITYGGVGSGTVDDHCEVVYNVDDGFEFFGGTVNVKYLSMLFALGDDGFDTNQVYIGKGQFLFVIEGLSGDRSMEIDSGIGSNQGVTPRSHPPFYSFTLIGGGTGTGARTGELIHVNDGTGGKFGNGILAHPHLNGLLFEDCGSTLSYTQTLPAVSVSISNPGYFYFSANNIIDTATVKRWKEDVGKLDEQMRLLVGDVLLSSFAYMAPFSRQFRNSLMDEKWRPDMLAQGVPLTAGFDTINLLTDSSKTALCSDDGGDPGSKVAKCAYVTDCVGGGPRGFVPSPPARSSAVHAAPNPPPNICSNSCLSTSNIACPDLVSCPYLITTVGGTGLNHNQSGNSFLDSCAICRGAAWTCAGRNSMTADDGLRKGACQVFEIALEELFIESKLWNADIKYSFPYEGTAGDPVEEAATKNGVPLRRRRPLNAPMM</sequence>